<dbReference type="OrthoDB" id="5962384at2759"/>
<proteinExistence type="predicted"/>
<organism evidence="2 3">
    <name type="scientific">Wuchereria bancrofti</name>
    <dbReference type="NCBI Taxonomy" id="6293"/>
    <lineage>
        <taxon>Eukaryota</taxon>
        <taxon>Metazoa</taxon>
        <taxon>Ecdysozoa</taxon>
        <taxon>Nematoda</taxon>
        <taxon>Chromadorea</taxon>
        <taxon>Rhabditida</taxon>
        <taxon>Spirurina</taxon>
        <taxon>Spiruromorpha</taxon>
        <taxon>Filarioidea</taxon>
        <taxon>Onchocercidae</taxon>
        <taxon>Wuchereria</taxon>
    </lineage>
</organism>
<dbReference type="Proteomes" id="UP000270924">
    <property type="component" value="Unassembled WGS sequence"/>
</dbReference>
<gene>
    <name evidence="2" type="ORF">WBA_LOCUS9210</name>
</gene>
<protein>
    <submittedName>
        <fullName evidence="2">Uncharacterized protein</fullName>
    </submittedName>
</protein>
<feature type="compositionally biased region" description="Basic and acidic residues" evidence="1">
    <location>
        <begin position="13"/>
        <end position="37"/>
    </location>
</feature>
<evidence type="ECO:0000313" key="3">
    <source>
        <dbReference type="Proteomes" id="UP000270924"/>
    </source>
</evidence>
<dbReference type="AlphaFoldDB" id="A0A3P7E368"/>
<feature type="compositionally biased region" description="Polar residues" evidence="1">
    <location>
        <begin position="1"/>
        <end position="12"/>
    </location>
</feature>
<keyword evidence="3" id="KW-1185">Reference proteome</keyword>
<feature type="region of interest" description="Disordered" evidence="1">
    <location>
        <begin position="1"/>
        <end position="45"/>
    </location>
</feature>
<evidence type="ECO:0000313" key="2">
    <source>
        <dbReference type="EMBL" id="VDM15973.1"/>
    </source>
</evidence>
<dbReference type="EMBL" id="UYWW01008732">
    <property type="protein sequence ID" value="VDM15973.1"/>
    <property type="molecule type" value="Genomic_DNA"/>
</dbReference>
<name>A0A3P7E368_WUCBA</name>
<dbReference type="InParanoid" id="A0A3P7E368"/>
<evidence type="ECO:0000256" key="1">
    <source>
        <dbReference type="SAM" id="MobiDB-lite"/>
    </source>
</evidence>
<reference evidence="2 3" key="1">
    <citation type="submission" date="2018-11" db="EMBL/GenBank/DDBJ databases">
        <authorList>
            <consortium name="Pathogen Informatics"/>
        </authorList>
    </citation>
    <scope>NUCLEOTIDE SEQUENCE [LARGE SCALE GENOMIC DNA]</scope>
</reference>
<sequence>MQNIPQQRQTLQQHDDIHGFDDYDEEDFRRDTRDNSYESRGNYHY</sequence>
<accession>A0A3P7E368</accession>